<name>A0ABW5LDA9_9FLAO</name>
<keyword evidence="2" id="KW-1185">Reference proteome</keyword>
<accession>A0ABW5LDA9</accession>
<proteinExistence type="predicted"/>
<evidence type="ECO:0000313" key="2">
    <source>
        <dbReference type="Proteomes" id="UP001597319"/>
    </source>
</evidence>
<reference evidence="2" key="1">
    <citation type="journal article" date="2019" name="Int. J. Syst. Evol. Microbiol.">
        <title>The Global Catalogue of Microorganisms (GCM) 10K type strain sequencing project: providing services to taxonomists for standard genome sequencing and annotation.</title>
        <authorList>
            <consortium name="The Broad Institute Genomics Platform"/>
            <consortium name="The Broad Institute Genome Sequencing Center for Infectious Disease"/>
            <person name="Wu L."/>
            <person name="Ma J."/>
        </authorList>
    </citation>
    <scope>NUCLEOTIDE SEQUENCE [LARGE SCALE GENOMIC DNA]</scope>
    <source>
        <strain evidence="2">KCTC 52274</strain>
    </source>
</reference>
<gene>
    <name evidence="1" type="ORF">ACFSR1_09325</name>
</gene>
<dbReference type="EMBL" id="JBHULE010000019">
    <property type="protein sequence ID" value="MFD2562863.1"/>
    <property type="molecule type" value="Genomic_DNA"/>
</dbReference>
<protein>
    <submittedName>
        <fullName evidence="1">DUF6304 family protein</fullName>
    </submittedName>
</protein>
<comment type="caution">
    <text evidence="1">The sequence shown here is derived from an EMBL/GenBank/DDBJ whole genome shotgun (WGS) entry which is preliminary data.</text>
</comment>
<organism evidence="1 2">
    <name type="scientific">Aquimarina rubra</name>
    <dbReference type="NCBI Taxonomy" id="1920033"/>
    <lineage>
        <taxon>Bacteria</taxon>
        <taxon>Pseudomonadati</taxon>
        <taxon>Bacteroidota</taxon>
        <taxon>Flavobacteriia</taxon>
        <taxon>Flavobacteriales</taxon>
        <taxon>Flavobacteriaceae</taxon>
        <taxon>Aquimarina</taxon>
    </lineage>
</organism>
<dbReference type="Pfam" id="PF19822">
    <property type="entry name" value="DUF6304"/>
    <property type="match status" value="1"/>
</dbReference>
<dbReference type="Proteomes" id="UP001597319">
    <property type="component" value="Unassembled WGS sequence"/>
</dbReference>
<sequence>MREYPATYQDKRGTEEIIIKSDGSDMYFTLRGIDFEGTDFEMLTAEEIDDSKFDYEMFADGSGDVTNFKLTITIPTQFYNSLSNQIFTENLVAHIEVGETTTIDGLDSELTSLLLTTSFGEFKVEKKLEWMEDALIALQDQLPPNIYLKTCLSCKYSNYHPVGNGMFGGLCCFKNYKAELRQMNDKHDLMNLWTEESVKNESLFFVQETFDCPEHRLPTEDDWYYKSWTKLIAKNKEIELVENTLFYKEINTLLRNQFSAIKQTIHHRYEQVLKERQFYHALPIICRFEYATWGGNRQWRLELDFDEYQWSNETVKPHFLNALVYLSIGKELIYFKYQLCSSFNDELLPMEEEKIEIQKLNDTDFVTEKIEEVQQFLDCLPKRFIKEIEEIDFDDLEFLEEMEELYQVINLHKLNDTKEFHARTQLFLLDAIALMSMHIKDYEKIILEYARKMYTKEIPFCMNTLKSFRIIIAKKRLSEVNNKEERVHVLNAMNGFLTPFEEYNENDKIERPYELEYKIDYLVQAGLEWKQLIPLLKEHFPEI</sequence>
<evidence type="ECO:0000313" key="1">
    <source>
        <dbReference type="EMBL" id="MFD2562863.1"/>
    </source>
</evidence>
<dbReference type="RefSeq" id="WP_378291820.1">
    <property type="nucleotide sequence ID" value="NZ_JBHULE010000019.1"/>
</dbReference>
<dbReference type="InterPro" id="IPR046271">
    <property type="entry name" value="DUF6304"/>
</dbReference>